<dbReference type="AlphaFoldDB" id="A0AAD4BS13"/>
<protein>
    <submittedName>
        <fullName evidence="1">Uncharacterized protein</fullName>
    </submittedName>
</protein>
<accession>A0AAD4BS13</accession>
<comment type="caution">
    <text evidence="1">The sequence shown here is derived from an EMBL/GenBank/DDBJ whole genome shotgun (WGS) entry which is preliminary data.</text>
</comment>
<name>A0AAD4BS13_BOLED</name>
<organism evidence="1 2">
    <name type="scientific">Boletus edulis BED1</name>
    <dbReference type="NCBI Taxonomy" id="1328754"/>
    <lineage>
        <taxon>Eukaryota</taxon>
        <taxon>Fungi</taxon>
        <taxon>Dikarya</taxon>
        <taxon>Basidiomycota</taxon>
        <taxon>Agaricomycotina</taxon>
        <taxon>Agaricomycetes</taxon>
        <taxon>Agaricomycetidae</taxon>
        <taxon>Boletales</taxon>
        <taxon>Boletineae</taxon>
        <taxon>Boletaceae</taxon>
        <taxon>Boletoideae</taxon>
        <taxon>Boletus</taxon>
    </lineage>
</organism>
<sequence>MIASLVPKTVRRVRNLDPAASEEMDLRFMSLYSPAEVQVVVLQSIWHRWFKYACLERAPMCDQVFSRHVFSNSYIEHKGRGSSTAGLRVHESSWDQFECAALHLDKRAESEEVFRLLADETGVEVHPVVGAAVPS</sequence>
<dbReference type="Proteomes" id="UP001194468">
    <property type="component" value="Unassembled WGS sequence"/>
</dbReference>
<reference evidence="1" key="1">
    <citation type="submission" date="2019-10" db="EMBL/GenBank/DDBJ databases">
        <authorList>
            <consortium name="DOE Joint Genome Institute"/>
            <person name="Kuo A."/>
            <person name="Miyauchi S."/>
            <person name="Kiss E."/>
            <person name="Drula E."/>
            <person name="Kohler A."/>
            <person name="Sanchez-Garcia M."/>
            <person name="Andreopoulos B."/>
            <person name="Barry K.W."/>
            <person name="Bonito G."/>
            <person name="Buee M."/>
            <person name="Carver A."/>
            <person name="Chen C."/>
            <person name="Cichocki N."/>
            <person name="Clum A."/>
            <person name="Culley D."/>
            <person name="Crous P.W."/>
            <person name="Fauchery L."/>
            <person name="Girlanda M."/>
            <person name="Hayes R."/>
            <person name="Keri Z."/>
            <person name="LaButti K."/>
            <person name="Lipzen A."/>
            <person name="Lombard V."/>
            <person name="Magnuson J."/>
            <person name="Maillard F."/>
            <person name="Morin E."/>
            <person name="Murat C."/>
            <person name="Nolan M."/>
            <person name="Ohm R."/>
            <person name="Pangilinan J."/>
            <person name="Pereira M."/>
            <person name="Perotto S."/>
            <person name="Peter M."/>
            <person name="Riley R."/>
            <person name="Sitrit Y."/>
            <person name="Stielow B."/>
            <person name="Szollosi G."/>
            <person name="Zifcakova L."/>
            <person name="Stursova M."/>
            <person name="Spatafora J.W."/>
            <person name="Tedersoo L."/>
            <person name="Vaario L.-M."/>
            <person name="Yamada A."/>
            <person name="Yan M."/>
            <person name="Wang P."/>
            <person name="Xu J."/>
            <person name="Bruns T."/>
            <person name="Baldrian P."/>
            <person name="Vilgalys R."/>
            <person name="Henrissat B."/>
            <person name="Grigoriev I.V."/>
            <person name="Hibbett D."/>
            <person name="Nagy L.G."/>
            <person name="Martin F.M."/>
        </authorList>
    </citation>
    <scope>NUCLEOTIDE SEQUENCE</scope>
    <source>
        <strain evidence="1">BED1</strain>
    </source>
</reference>
<gene>
    <name evidence="1" type="ORF">L210DRAFT_3631378</name>
</gene>
<reference evidence="1" key="2">
    <citation type="journal article" date="2020" name="Nat. Commun.">
        <title>Large-scale genome sequencing of mycorrhizal fungi provides insights into the early evolution of symbiotic traits.</title>
        <authorList>
            <person name="Miyauchi S."/>
            <person name="Kiss E."/>
            <person name="Kuo A."/>
            <person name="Drula E."/>
            <person name="Kohler A."/>
            <person name="Sanchez-Garcia M."/>
            <person name="Morin E."/>
            <person name="Andreopoulos B."/>
            <person name="Barry K.W."/>
            <person name="Bonito G."/>
            <person name="Buee M."/>
            <person name="Carver A."/>
            <person name="Chen C."/>
            <person name="Cichocki N."/>
            <person name="Clum A."/>
            <person name="Culley D."/>
            <person name="Crous P.W."/>
            <person name="Fauchery L."/>
            <person name="Girlanda M."/>
            <person name="Hayes R.D."/>
            <person name="Keri Z."/>
            <person name="LaButti K."/>
            <person name="Lipzen A."/>
            <person name="Lombard V."/>
            <person name="Magnuson J."/>
            <person name="Maillard F."/>
            <person name="Murat C."/>
            <person name="Nolan M."/>
            <person name="Ohm R.A."/>
            <person name="Pangilinan J."/>
            <person name="Pereira M.F."/>
            <person name="Perotto S."/>
            <person name="Peter M."/>
            <person name="Pfister S."/>
            <person name="Riley R."/>
            <person name="Sitrit Y."/>
            <person name="Stielow J.B."/>
            <person name="Szollosi G."/>
            <person name="Zifcakova L."/>
            <person name="Stursova M."/>
            <person name="Spatafora J.W."/>
            <person name="Tedersoo L."/>
            <person name="Vaario L.M."/>
            <person name="Yamada A."/>
            <person name="Yan M."/>
            <person name="Wang P."/>
            <person name="Xu J."/>
            <person name="Bruns T."/>
            <person name="Baldrian P."/>
            <person name="Vilgalys R."/>
            <person name="Dunand C."/>
            <person name="Henrissat B."/>
            <person name="Grigoriev I.V."/>
            <person name="Hibbett D."/>
            <person name="Nagy L.G."/>
            <person name="Martin F.M."/>
        </authorList>
    </citation>
    <scope>NUCLEOTIDE SEQUENCE</scope>
    <source>
        <strain evidence="1">BED1</strain>
    </source>
</reference>
<keyword evidence="2" id="KW-1185">Reference proteome</keyword>
<dbReference type="EMBL" id="WHUW01000017">
    <property type="protein sequence ID" value="KAF8437930.1"/>
    <property type="molecule type" value="Genomic_DNA"/>
</dbReference>
<evidence type="ECO:0000313" key="1">
    <source>
        <dbReference type="EMBL" id="KAF8437930.1"/>
    </source>
</evidence>
<proteinExistence type="predicted"/>
<evidence type="ECO:0000313" key="2">
    <source>
        <dbReference type="Proteomes" id="UP001194468"/>
    </source>
</evidence>